<proteinExistence type="predicted"/>
<evidence type="ECO:0008006" key="4">
    <source>
        <dbReference type="Google" id="ProtNLM"/>
    </source>
</evidence>
<organism evidence="1">
    <name type="scientific">Brachypodium distachyon</name>
    <name type="common">Purple false brome</name>
    <name type="synonym">Trachynia distachya</name>
    <dbReference type="NCBI Taxonomy" id="15368"/>
    <lineage>
        <taxon>Eukaryota</taxon>
        <taxon>Viridiplantae</taxon>
        <taxon>Streptophyta</taxon>
        <taxon>Embryophyta</taxon>
        <taxon>Tracheophyta</taxon>
        <taxon>Spermatophyta</taxon>
        <taxon>Magnoliopsida</taxon>
        <taxon>Liliopsida</taxon>
        <taxon>Poales</taxon>
        <taxon>Poaceae</taxon>
        <taxon>BOP clade</taxon>
        <taxon>Pooideae</taxon>
        <taxon>Stipodae</taxon>
        <taxon>Brachypodieae</taxon>
        <taxon>Brachypodium</taxon>
    </lineage>
</organism>
<reference evidence="2" key="3">
    <citation type="submission" date="2018-08" db="UniProtKB">
        <authorList>
            <consortium name="EnsemblPlants"/>
        </authorList>
    </citation>
    <scope>IDENTIFICATION</scope>
    <source>
        <strain evidence="2">cv. Bd21</strain>
    </source>
</reference>
<name>A0A2K2CMX2_BRADI</name>
<evidence type="ECO:0000313" key="3">
    <source>
        <dbReference type="Proteomes" id="UP000008810"/>
    </source>
</evidence>
<evidence type="ECO:0000313" key="2">
    <source>
        <dbReference type="EnsemblPlants" id="PNT63388"/>
    </source>
</evidence>
<protein>
    <recommendedName>
        <fullName evidence="4">No apical meristem-associated C-terminal domain-containing protein</fullName>
    </recommendedName>
</protein>
<evidence type="ECO:0000313" key="1">
    <source>
        <dbReference type="EMBL" id="PNT63388.1"/>
    </source>
</evidence>
<dbReference type="Gramene" id="PNT63388">
    <property type="protein sequence ID" value="PNT63388"/>
    <property type="gene ID" value="BRADI_4g15041v3"/>
</dbReference>
<keyword evidence="3" id="KW-1185">Reference proteome</keyword>
<dbReference type="AlphaFoldDB" id="A0A2K2CMX2"/>
<sequence length="70" mass="8024">MKDYLEVQKRKLAIEQPNAKARTKKAEAALLAEETRIMSADLSLLERGPRAWFESMRKMVQDRDAVSPCC</sequence>
<dbReference type="InParanoid" id="A0A2K2CMX2"/>
<reference evidence="1" key="2">
    <citation type="submission" date="2017-06" db="EMBL/GenBank/DDBJ databases">
        <title>WGS assembly of Brachypodium distachyon.</title>
        <authorList>
            <consortium name="The International Brachypodium Initiative"/>
            <person name="Lucas S."/>
            <person name="Harmon-Smith M."/>
            <person name="Lail K."/>
            <person name="Tice H."/>
            <person name="Grimwood J."/>
            <person name="Bruce D."/>
            <person name="Barry K."/>
            <person name="Shu S."/>
            <person name="Lindquist E."/>
            <person name="Wang M."/>
            <person name="Pitluck S."/>
            <person name="Vogel J.P."/>
            <person name="Garvin D.F."/>
            <person name="Mockler T.C."/>
            <person name="Schmutz J."/>
            <person name="Rokhsar D."/>
            <person name="Bevan M.W."/>
        </authorList>
    </citation>
    <scope>NUCLEOTIDE SEQUENCE</scope>
    <source>
        <strain evidence="1">Bd21</strain>
    </source>
</reference>
<gene>
    <name evidence="1" type="ORF">BRADI_4g15041v3</name>
</gene>
<dbReference type="EMBL" id="CM000883">
    <property type="protein sequence ID" value="PNT63388.1"/>
    <property type="molecule type" value="Genomic_DNA"/>
</dbReference>
<dbReference type="Proteomes" id="UP000008810">
    <property type="component" value="Chromosome 4"/>
</dbReference>
<accession>A0A2K2CMX2</accession>
<dbReference type="EnsemblPlants" id="PNT63388">
    <property type="protein sequence ID" value="PNT63388"/>
    <property type="gene ID" value="BRADI_4g15041v3"/>
</dbReference>
<reference evidence="1 2" key="1">
    <citation type="journal article" date="2010" name="Nature">
        <title>Genome sequencing and analysis of the model grass Brachypodium distachyon.</title>
        <authorList>
            <consortium name="International Brachypodium Initiative"/>
        </authorList>
    </citation>
    <scope>NUCLEOTIDE SEQUENCE [LARGE SCALE GENOMIC DNA]</scope>
    <source>
        <strain evidence="1 2">Bd21</strain>
    </source>
</reference>